<dbReference type="Proteomes" id="UP000233469">
    <property type="component" value="Unassembled WGS sequence"/>
</dbReference>
<protein>
    <submittedName>
        <fullName evidence="1">Uncharacterized protein</fullName>
    </submittedName>
</protein>
<evidence type="ECO:0000313" key="4">
    <source>
        <dbReference type="Proteomes" id="UP000233469"/>
    </source>
</evidence>
<dbReference type="EMBL" id="LLXH01004847">
    <property type="protein sequence ID" value="PKC52978.1"/>
    <property type="molecule type" value="Genomic_DNA"/>
</dbReference>
<proteinExistence type="predicted"/>
<dbReference type="AlphaFoldDB" id="A0A2N0QPJ7"/>
<gene>
    <name evidence="1" type="ORF">RhiirA1_480274</name>
    <name evidence="2" type="ORF">RhiirC2_800944</name>
</gene>
<evidence type="ECO:0000313" key="3">
    <source>
        <dbReference type="Proteomes" id="UP000232688"/>
    </source>
</evidence>
<dbReference type="VEuPathDB" id="FungiDB:RhiirA1_480274"/>
<evidence type="ECO:0000313" key="2">
    <source>
        <dbReference type="EMBL" id="PKK56014.1"/>
    </source>
</evidence>
<reference evidence="2 4" key="1">
    <citation type="submission" date="2016-04" db="EMBL/GenBank/DDBJ databases">
        <title>Genome analyses suggest a sexual origin of heterokaryosis in a supposedly ancient asexual fungus.</title>
        <authorList>
            <person name="Ropars J."/>
            <person name="Sedzielewska K."/>
            <person name="Noel J."/>
            <person name="Charron P."/>
            <person name="Farinelli L."/>
            <person name="Marton T."/>
            <person name="Kruger M."/>
            <person name="Pelin A."/>
            <person name="Brachmann A."/>
            <person name="Corradi N."/>
        </authorList>
    </citation>
    <scope>NUCLEOTIDE SEQUENCE [LARGE SCALE GENOMIC DNA]</scope>
    <source>
        <strain evidence="2 4">C2</strain>
    </source>
</reference>
<organism evidence="1 3">
    <name type="scientific">Rhizophagus irregularis</name>
    <dbReference type="NCBI Taxonomy" id="588596"/>
    <lineage>
        <taxon>Eukaryota</taxon>
        <taxon>Fungi</taxon>
        <taxon>Fungi incertae sedis</taxon>
        <taxon>Mucoromycota</taxon>
        <taxon>Glomeromycotina</taxon>
        <taxon>Glomeromycetes</taxon>
        <taxon>Glomerales</taxon>
        <taxon>Glomeraceae</taxon>
        <taxon>Rhizophagus</taxon>
    </lineage>
</organism>
<dbReference type="EMBL" id="LLXL01006359">
    <property type="protein sequence ID" value="PKK56014.1"/>
    <property type="molecule type" value="Genomic_DNA"/>
</dbReference>
<accession>A0A2N0QPJ7</accession>
<reference evidence="1 3" key="3">
    <citation type="submission" date="2017-10" db="EMBL/GenBank/DDBJ databases">
        <title>Genome analyses suggest a sexual origin of heterokaryosis in a supposedly ancient asexual fungus.</title>
        <authorList>
            <person name="Corradi N."/>
            <person name="Sedzielewska K."/>
            <person name="Noel J."/>
            <person name="Charron P."/>
            <person name="Farinelli L."/>
            <person name="Marton T."/>
            <person name="Kruger M."/>
            <person name="Pelin A."/>
            <person name="Brachmann A."/>
            <person name="Corradi N."/>
        </authorList>
    </citation>
    <scope>NUCLEOTIDE SEQUENCE [LARGE SCALE GENOMIC DNA]</scope>
    <source>
        <strain evidence="1 3">A1</strain>
    </source>
</reference>
<evidence type="ECO:0000313" key="1">
    <source>
        <dbReference type="EMBL" id="PKC52978.1"/>
    </source>
</evidence>
<reference evidence="3 4" key="2">
    <citation type="submission" date="2017-10" db="EMBL/GenBank/DDBJ databases">
        <title>Extensive intraspecific genome diversity in a model arbuscular mycorrhizal fungus.</title>
        <authorList>
            <person name="Chen E.C.H."/>
            <person name="Morin E."/>
            <person name="Baudet D."/>
            <person name="Noel J."/>
            <person name="Ndikumana S."/>
            <person name="Charron P."/>
            <person name="St-Onge C."/>
            <person name="Giorgi J."/>
            <person name="Grigoriev I.V."/>
            <person name="Roux C."/>
            <person name="Martin F.M."/>
            <person name="Corradi N."/>
        </authorList>
    </citation>
    <scope>NUCLEOTIDE SEQUENCE [LARGE SCALE GENOMIC DNA]</scope>
    <source>
        <strain evidence="1 3">A1</strain>
        <strain evidence="2 4">C2</strain>
    </source>
</reference>
<comment type="caution">
    <text evidence="1">The sequence shown here is derived from an EMBL/GenBank/DDBJ whole genome shotgun (WGS) entry which is preliminary data.</text>
</comment>
<dbReference type="Proteomes" id="UP000232688">
    <property type="component" value="Unassembled WGS sequence"/>
</dbReference>
<sequence length="61" mass="7051">MNSLHVEAGELEEENIPKVNTIQNWINTYAYVLKERATDRDLANECENQNKINAAKKKLYA</sequence>
<name>A0A2N0QPJ7_9GLOM</name>